<organism evidence="5 6">
    <name type="scientific">Stephania yunnanensis</name>
    <dbReference type="NCBI Taxonomy" id="152371"/>
    <lineage>
        <taxon>Eukaryota</taxon>
        <taxon>Viridiplantae</taxon>
        <taxon>Streptophyta</taxon>
        <taxon>Embryophyta</taxon>
        <taxon>Tracheophyta</taxon>
        <taxon>Spermatophyta</taxon>
        <taxon>Magnoliopsida</taxon>
        <taxon>Ranunculales</taxon>
        <taxon>Menispermaceae</taxon>
        <taxon>Menispermoideae</taxon>
        <taxon>Cissampelideae</taxon>
        <taxon>Stephania</taxon>
    </lineage>
</organism>
<comment type="caution">
    <text evidence="5">The sequence shown here is derived from an EMBL/GenBank/DDBJ whole genome shotgun (WGS) entry which is preliminary data.</text>
</comment>
<dbReference type="InterPro" id="IPR052079">
    <property type="entry name" value="E3_ligase/Copine_domain"/>
</dbReference>
<dbReference type="PANTHER" id="PTHR45751:SF16">
    <property type="entry name" value="E3 UBIQUITIN-PROTEIN LIGASE RGLG4"/>
    <property type="match status" value="1"/>
</dbReference>
<dbReference type="GO" id="GO:0016567">
    <property type="term" value="P:protein ubiquitination"/>
    <property type="evidence" value="ECO:0007669"/>
    <property type="project" value="TreeGrafter"/>
</dbReference>
<dbReference type="PANTHER" id="PTHR45751">
    <property type="entry name" value="COPINE FAMILY PROTEIN 1"/>
    <property type="match status" value="1"/>
</dbReference>
<dbReference type="AlphaFoldDB" id="A0AAP0PPF5"/>
<keyword evidence="3" id="KW-0063">Aspartyl esterase</keyword>
<keyword evidence="2" id="KW-0378">Hydrolase</keyword>
<dbReference type="Gene3D" id="2.160.20.10">
    <property type="entry name" value="Single-stranded right-handed beta-helix, Pectin lyase-like"/>
    <property type="match status" value="1"/>
</dbReference>
<evidence type="ECO:0000256" key="3">
    <source>
        <dbReference type="ARBA" id="ARBA00023085"/>
    </source>
</evidence>
<dbReference type="GO" id="GO:0005634">
    <property type="term" value="C:nucleus"/>
    <property type="evidence" value="ECO:0007669"/>
    <property type="project" value="TreeGrafter"/>
</dbReference>
<feature type="domain" description="Pectinesterase catalytic" evidence="4">
    <location>
        <begin position="2"/>
        <end position="51"/>
    </location>
</feature>
<dbReference type="Pfam" id="PF01095">
    <property type="entry name" value="Pectinesterase"/>
    <property type="match status" value="1"/>
</dbReference>
<dbReference type="SUPFAM" id="SSF51126">
    <property type="entry name" value="Pectin lyase-like"/>
    <property type="match status" value="1"/>
</dbReference>
<dbReference type="InterPro" id="IPR012334">
    <property type="entry name" value="Pectin_lyas_fold"/>
</dbReference>
<keyword evidence="6" id="KW-1185">Reference proteome</keyword>
<proteinExistence type="predicted"/>
<reference evidence="5 6" key="1">
    <citation type="submission" date="2024-01" db="EMBL/GenBank/DDBJ databases">
        <title>Genome assemblies of Stephania.</title>
        <authorList>
            <person name="Yang L."/>
        </authorList>
    </citation>
    <scope>NUCLEOTIDE SEQUENCE [LARGE SCALE GENOMIC DNA]</scope>
    <source>
        <strain evidence="5">YNDBR</strain>
        <tissue evidence="5">Leaf</tissue>
    </source>
</reference>
<gene>
    <name evidence="5" type="ORF">Syun_010222</name>
</gene>
<dbReference type="InterPro" id="IPR000070">
    <property type="entry name" value="Pectinesterase_cat"/>
</dbReference>
<comment type="pathway">
    <text evidence="1">Glycan metabolism; pectin degradation; 2-dehydro-3-deoxy-D-gluconate from pectin: step 1/5.</text>
</comment>
<dbReference type="InterPro" id="IPR011050">
    <property type="entry name" value="Pectin_lyase_fold/virulence"/>
</dbReference>
<dbReference type="EMBL" id="JBBNAF010000004">
    <property type="protein sequence ID" value="KAK9151913.1"/>
    <property type="molecule type" value="Genomic_DNA"/>
</dbReference>
<evidence type="ECO:0000313" key="5">
    <source>
        <dbReference type="EMBL" id="KAK9151913.1"/>
    </source>
</evidence>
<evidence type="ECO:0000259" key="4">
    <source>
        <dbReference type="Pfam" id="PF01095"/>
    </source>
</evidence>
<evidence type="ECO:0000256" key="2">
    <source>
        <dbReference type="ARBA" id="ARBA00022801"/>
    </source>
</evidence>
<name>A0AAP0PPF5_9MAGN</name>
<dbReference type="GO" id="GO:0042545">
    <property type="term" value="P:cell wall modification"/>
    <property type="evidence" value="ECO:0007669"/>
    <property type="project" value="InterPro"/>
</dbReference>
<sequence length="229" mass="26565">MVMKSYLGDLIYPQGWHKWRNYTSLDTLNYIEYMNVGPGSDSRDHITWGRSNTHDQVVFSFHRDHSPCDGFEEVLNCYKHIAQLLRLSARESGGNMIDMVGTQVRLAKWPLRKISCYGIISLANSYFYCWNTWLVTFGAHSAFRRDERMSLGSYLHDRFNMNMVTSIMPMVQLLSPTSMASLHGYIFRYRGSMGYVPKNRCPDPRMCNLAFLWDVSTPNELLEGLQAME</sequence>
<dbReference type="GO" id="GO:0030599">
    <property type="term" value="F:pectinesterase activity"/>
    <property type="evidence" value="ECO:0007669"/>
    <property type="project" value="InterPro"/>
</dbReference>
<dbReference type="GO" id="GO:0004842">
    <property type="term" value="F:ubiquitin-protein transferase activity"/>
    <property type="evidence" value="ECO:0007669"/>
    <property type="project" value="TreeGrafter"/>
</dbReference>
<evidence type="ECO:0000313" key="6">
    <source>
        <dbReference type="Proteomes" id="UP001420932"/>
    </source>
</evidence>
<dbReference type="Proteomes" id="UP001420932">
    <property type="component" value="Unassembled WGS sequence"/>
</dbReference>
<accession>A0AAP0PPF5</accession>
<protein>
    <recommendedName>
        <fullName evidence="4">Pectinesterase catalytic domain-containing protein</fullName>
    </recommendedName>
</protein>
<evidence type="ECO:0000256" key="1">
    <source>
        <dbReference type="ARBA" id="ARBA00005184"/>
    </source>
</evidence>